<evidence type="ECO:0000256" key="1">
    <source>
        <dbReference type="SAM" id="MobiDB-lite"/>
    </source>
</evidence>
<dbReference type="EMBL" id="JWZT01003307">
    <property type="protein sequence ID" value="KII67097.1"/>
    <property type="molecule type" value="Genomic_DNA"/>
</dbReference>
<reference evidence="3 4" key="1">
    <citation type="journal article" date="2014" name="Genome Biol. Evol.">
        <title>The genome of the myxosporean Thelohanellus kitauei shows adaptations to nutrient acquisition within its fish host.</title>
        <authorList>
            <person name="Yang Y."/>
            <person name="Xiong J."/>
            <person name="Zhou Z."/>
            <person name="Huo F."/>
            <person name="Miao W."/>
            <person name="Ran C."/>
            <person name="Liu Y."/>
            <person name="Zhang J."/>
            <person name="Feng J."/>
            <person name="Wang M."/>
            <person name="Wang M."/>
            <person name="Wang L."/>
            <person name="Yao B."/>
        </authorList>
    </citation>
    <scope>NUCLEOTIDE SEQUENCE [LARGE SCALE GENOMIC DNA]</scope>
    <source>
        <strain evidence="3">Wuqing</strain>
    </source>
</reference>
<keyword evidence="2" id="KW-0732">Signal</keyword>
<feature type="region of interest" description="Disordered" evidence="1">
    <location>
        <begin position="136"/>
        <end position="259"/>
    </location>
</feature>
<comment type="caution">
    <text evidence="3">The sequence shown here is derived from an EMBL/GenBank/DDBJ whole genome shotgun (WGS) entry which is preliminary data.</text>
</comment>
<name>A0A0C2MZP9_THEKT</name>
<sequence length="303" mass="34274">MVVHVYLVAFFFCLKLHDVLLNDPPPRPAKTYIETYFSEAAGPSDDVSEDRGAFSGFPHEERMYENLRELSTAEGLPVPSTNDGLPGLSRNEGLKEGIYSTEQTIQEALQPDNKDEPQFEEETIPEDRIFEIYGYIPDKSQKSQPEAVSSQIETKKENTSEKKPIGNLMPLDEYEKQDSPFPYVPEPNDPSLDIYQEIPDIPPKTDEDKANKKPEPPKTDENLLTTETSPGSEGEPSPLSKMESEPFQSVQEPNHSRVSKLKENFNKFVSRVKAILPSHTNERFEAEPVEYPTVSKALLDVER</sequence>
<feature type="compositionally biased region" description="Basic and acidic residues" evidence="1">
    <location>
        <begin position="153"/>
        <end position="164"/>
    </location>
</feature>
<gene>
    <name evidence="3" type="ORF">RF11_00452</name>
</gene>
<feature type="compositionally biased region" description="Low complexity" evidence="1">
    <location>
        <begin position="225"/>
        <end position="238"/>
    </location>
</feature>
<feature type="compositionally biased region" description="Basic and acidic residues" evidence="1">
    <location>
        <begin position="203"/>
        <end position="221"/>
    </location>
</feature>
<dbReference type="AlphaFoldDB" id="A0A0C2MZP9"/>
<dbReference type="Proteomes" id="UP000031668">
    <property type="component" value="Unassembled WGS sequence"/>
</dbReference>
<evidence type="ECO:0000256" key="2">
    <source>
        <dbReference type="SAM" id="SignalP"/>
    </source>
</evidence>
<evidence type="ECO:0000313" key="4">
    <source>
        <dbReference type="Proteomes" id="UP000031668"/>
    </source>
</evidence>
<feature type="compositionally biased region" description="Polar residues" evidence="1">
    <location>
        <begin position="142"/>
        <end position="152"/>
    </location>
</feature>
<protein>
    <submittedName>
        <fullName evidence="3">Uncharacterized protein</fullName>
    </submittedName>
</protein>
<keyword evidence="4" id="KW-1185">Reference proteome</keyword>
<feature type="chain" id="PRO_5002169118" evidence="2">
    <location>
        <begin position="22"/>
        <end position="303"/>
    </location>
</feature>
<evidence type="ECO:0000313" key="3">
    <source>
        <dbReference type="EMBL" id="KII67097.1"/>
    </source>
</evidence>
<proteinExistence type="predicted"/>
<organism evidence="3 4">
    <name type="scientific">Thelohanellus kitauei</name>
    <name type="common">Myxosporean</name>
    <dbReference type="NCBI Taxonomy" id="669202"/>
    <lineage>
        <taxon>Eukaryota</taxon>
        <taxon>Metazoa</taxon>
        <taxon>Cnidaria</taxon>
        <taxon>Myxozoa</taxon>
        <taxon>Myxosporea</taxon>
        <taxon>Bivalvulida</taxon>
        <taxon>Platysporina</taxon>
        <taxon>Myxobolidae</taxon>
        <taxon>Thelohanellus</taxon>
    </lineage>
</organism>
<feature type="signal peptide" evidence="2">
    <location>
        <begin position="1"/>
        <end position="21"/>
    </location>
</feature>
<accession>A0A0C2MZP9</accession>